<proteinExistence type="predicted"/>
<dbReference type="RefSeq" id="WP_015641233.1">
    <property type="nucleotide sequence ID" value="NC_021219.1"/>
</dbReference>
<dbReference type="Proteomes" id="UP000013893">
    <property type="component" value="Chromosome"/>
</dbReference>
<accession>R4PVL7</accession>
<gene>
    <name evidence="2" type="ORF">L336_0071</name>
</gene>
<sequence>MEWAQVLVIILSVFLALFLVLAIVLTLLLIKVTKQIRSITTTAEKATLKFAGAAESAAKFAAPAAIAKMMANFIKKTKDK</sequence>
<evidence type="ECO:0000313" key="3">
    <source>
        <dbReference type="Proteomes" id="UP000013893"/>
    </source>
</evidence>
<dbReference type="AlphaFoldDB" id="R4PVL7"/>
<keyword evidence="3" id="KW-1185">Reference proteome</keyword>
<feature type="transmembrane region" description="Helical" evidence="1">
    <location>
        <begin position="6"/>
        <end position="30"/>
    </location>
</feature>
<keyword evidence="1" id="KW-0472">Membrane</keyword>
<evidence type="ECO:0000313" key="2">
    <source>
        <dbReference type="EMBL" id="AGL61782.1"/>
    </source>
</evidence>
<dbReference type="KEGG" id="saal:L336_0071"/>
<dbReference type="EMBL" id="CP005957">
    <property type="protein sequence ID" value="AGL61782.1"/>
    <property type="molecule type" value="Genomic_DNA"/>
</dbReference>
<evidence type="ECO:0000256" key="1">
    <source>
        <dbReference type="SAM" id="Phobius"/>
    </source>
</evidence>
<organism evidence="2 3">
    <name type="scientific">Candidatus Saccharimonas aalborgensis</name>
    <dbReference type="NCBI Taxonomy" id="1332188"/>
    <lineage>
        <taxon>Bacteria</taxon>
        <taxon>Candidatus Saccharimonadota</taxon>
        <taxon>Candidatus Saccharimonadia</taxon>
        <taxon>Candidatus Saccharimonadales</taxon>
        <taxon>Candidatus Saccharimonadaceae</taxon>
        <taxon>Candidatus Saccharimonas</taxon>
    </lineage>
</organism>
<protein>
    <submittedName>
        <fullName evidence="2">Uncharacterized protein</fullName>
    </submittedName>
</protein>
<dbReference type="STRING" id="1332188.L336_0071"/>
<dbReference type="HOGENOM" id="CLU_2583218_0_0_0"/>
<keyword evidence="1" id="KW-1133">Transmembrane helix</keyword>
<reference evidence="2 3" key="1">
    <citation type="journal article" date="2013" name="Nat. Biotechnol.">
        <title>Genome sequences of rare, uncultured bacteria obtained by differential coverage binning of multiple metagenomes.</title>
        <authorList>
            <person name="Albertsen M."/>
            <person name="Hugenholtz P."/>
            <person name="Skarshewski A."/>
            <person name="Nielsen K.L."/>
            <person name="Tyson G.W."/>
            <person name="Nielsen P.H."/>
        </authorList>
    </citation>
    <scope>NUCLEOTIDE SEQUENCE [LARGE SCALE GENOMIC DNA]</scope>
    <source>
        <strain evidence="2">TM71</strain>
    </source>
</reference>
<name>R4PVL7_9BACT</name>
<keyword evidence="1" id="KW-0812">Transmembrane</keyword>